<dbReference type="GO" id="GO:0031956">
    <property type="term" value="F:medium-chain fatty acid-CoA ligase activity"/>
    <property type="evidence" value="ECO:0007669"/>
    <property type="project" value="TreeGrafter"/>
</dbReference>
<protein>
    <recommendedName>
        <fullName evidence="7">O-succinylbenzoate--CoA ligase</fullName>
    </recommendedName>
</protein>
<dbReference type="RefSeq" id="WP_067562454.1">
    <property type="nucleotide sequence ID" value="NZ_LSUQ01000009.1"/>
</dbReference>
<dbReference type="PROSITE" id="PS00455">
    <property type="entry name" value="AMP_BINDING"/>
    <property type="match status" value="1"/>
</dbReference>
<proteinExistence type="inferred from homology"/>
<feature type="domain" description="AMP-dependent synthetase/ligase" evidence="3">
    <location>
        <begin position="11"/>
        <end position="364"/>
    </location>
</feature>
<dbReference type="Pfam" id="PF00501">
    <property type="entry name" value="AMP-binding"/>
    <property type="match status" value="1"/>
</dbReference>
<dbReference type="Gene3D" id="3.40.50.12780">
    <property type="entry name" value="N-terminal domain of ligase-like"/>
    <property type="match status" value="1"/>
</dbReference>
<feature type="domain" description="AMP-binding enzyme C-terminal" evidence="4">
    <location>
        <begin position="414"/>
        <end position="487"/>
    </location>
</feature>
<dbReference type="InterPro" id="IPR042099">
    <property type="entry name" value="ANL_N_sf"/>
</dbReference>
<evidence type="ECO:0000256" key="2">
    <source>
        <dbReference type="ARBA" id="ARBA00022598"/>
    </source>
</evidence>
<comment type="caution">
    <text evidence="5">The sequence shown here is derived from an EMBL/GenBank/DDBJ whole genome shotgun (WGS) entry which is preliminary data.</text>
</comment>
<organism evidence="5 6">
    <name type="scientific">Ferroacidibacillus organovorans</name>
    <dbReference type="NCBI Taxonomy" id="1765683"/>
    <lineage>
        <taxon>Bacteria</taxon>
        <taxon>Bacillati</taxon>
        <taxon>Bacillota</taxon>
        <taxon>Bacilli</taxon>
        <taxon>Bacillales</taxon>
        <taxon>Alicyclobacillaceae</taxon>
        <taxon>Ferroacidibacillus</taxon>
    </lineage>
</organism>
<evidence type="ECO:0000313" key="5">
    <source>
        <dbReference type="EMBL" id="OAG94534.1"/>
    </source>
</evidence>
<evidence type="ECO:0000259" key="3">
    <source>
        <dbReference type="Pfam" id="PF00501"/>
    </source>
</evidence>
<dbReference type="InterPro" id="IPR020845">
    <property type="entry name" value="AMP-binding_CS"/>
</dbReference>
<sequence>MTSQATVHGLLERNARKYLTEEAFVTPTSRLSYSQVNAFANQIAHYLKNSGVGSGERILILSRNNEQFLFSFFGVLKIGAIVAPINTRLTKEELVQVLMNIGAVGILYEASFSTMIHELNHAISTIWMHCIQNILQFQHHLPTSNLDLPIRAEDPCEILFTSGTTGTPKAVLFSHDRLRNLAAAICVEFHITRSDKLLTLMPLTHSAPLNCFFLSGIYAGSSHVIADFSPQLFLQSIQSEHSTITFAAPIGYILAAKELNVQSFDLSSVRVFAYGGGSLASTAYIQIKSAFQSDRFYQVYGLTEAGPNGSFLSPDEHLAKAGSIGMHPTLNMELRVVRDDGTDVSSGERGEIILAGDTLMLGYYHALHGISEVTDHGWLKTGDIAYRDEEGYVFIVDRKKDIIISGGVNIYPREIEEVLSSHPAVTEACVVGVPNDEWGETVKAVVVLNKSVTEQELRTHVASSLADYKCPRIYQFVPELPRNANGKVLKNDLKK</sequence>
<dbReference type="InterPro" id="IPR045851">
    <property type="entry name" value="AMP-bd_C_sf"/>
</dbReference>
<dbReference type="AlphaFoldDB" id="A0A853KDV2"/>
<keyword evidence="2" id="KW-0436">Ligase</keyword>
<evidence type="ECO:0000313" key="6">
    <source>
        <dbReference type="Proteomes" id="UP000077421"/>
    </source>
</evidence>
<accession>A0A853KDV2</accession>
<gene>
    <name evidence="5" type="ORF">AYW79_04965</name>
</gene>
<evidence type="ECO:0008006" key="7">
    <source>
        <dbReference type="Google" id="ProtNLM"/>
    </source>
</evidence>
<dbReference type="Pfam" id="PF13193">
    <property type="entry name" value="AMP-binding_C"/>
    <property type="match status" value="1"/>
</dbReference>
<evidence type="ECO:0000259" key="4">
    <source>
        <dbReference type="Pfam" id="PF13193"/>
    </source>
</evidence>
<dbReference type="GO" id="GO:0006631">
    <property type="term" value="P:fatty acid metabolic process"/>
    <property type="evidence" value="ECO:0007669"/>
    <property type="project" value="TreeGrafter"/>
</dbReference>
<reference evidence="5 6" key="1">
    <citation type="submission" date="2016-02" db="EMBL/GenBank/DDBJ databases">
        <title>Draft genome sequence of Acidibacillus ferrooxidans SLC66.</title>
        <authorList>
            <person name="Oliveira G."/>
            <person name="Nancucheo I."/>
            <person name="Dall'Agnol H."/>
            <person name="Johnson B."/>
            <person name="Oliveira R."/>
            <person name="Nunes G.L."/>
            <person name="Tzotzos G."/>
            <person name="Orellana S.C."/>
            <person name="Salim A.C."/>
            <person name="Araujo F.M."/>
        </authorList>
    </citation>
    <scope>NUCLEOTIDE SEQUENCE [LARGE SCALE GENOMIC DNA]</scope>
    <source>
        <strain evidence="5 6">SLC66</strain>
    </source>
</reference>
<dbReference type="PANTHER" id="PTHR43201:SF5">
    <property type="entry name" value="MEDIUM-CHAIN ACYL-COA LIGASE ACSF2, MITOCHONDRIAL"/>
    <property type="match status" value="1"/>
</dbReference>
<comment type="similarity">
    <text evidence="1">Belongs to the ATP-dependent AMP-binding enzyme family.</text>
</comment>
<dbReference type="OrthoDB" id="9765680at2"/>
<dbReference type="EMBL" id="LSUQ01000009">
    <property type="protein sequence ID" value="OAG94534.1"/>
    <property type="molecule type" value="Genomic_DNA"/>
</dbReference>
<dbReference type="PANTHER" id="PTHR43201">
    <property type="entry name" value="ACYL-COA SYNTHETASE"/>
    <property type="match status" value="1"/>
</dbReference>
<evidence type="ECO:0000256" key="1">
    <source>
        <dbReference type="ARBA" id="ARBA00006432"/>
    </source>
</evidence>
<name>A0A853KDV2_9BACL</name>
<dbReference type="FunFam" id="3.30.300.30:FF:000008">
    <property type="entry name" value="2,3-dihydroxybenzoate-AMP ligase"/>
    <property type="match status" value="1"/>
</dbReference>
<dbReference type="Gene3D" id="3.30.300.30">
    <property type="match status" value="1"/>
</dbReference>
<dbReference type="Proteomes" id="UP000077421">
    <property type="component" value="Unassembled WGS sequence"/>
</dbReference>
<dbReference type="InterPro" id="IPR000873">
    <property type="entry name" value="AMP-dep_synth/lig_dom"/>
</dbReference>
<dbReference type="SUPFAM" id="SSF56801">
    <property type="entry name" value="Acetyl-CoA synthetase-like"/>
    <property type="match status" value="1"/>
</dbReference>
<dbReference type="InterPro" id="IPR025110">
    <property type="entry name" value="AMP-bd_C"/>
</dbReference>